<protein>
    <submittedName>
        <fullName evidence="1">Uncharacterized protein</fullName>
    </submittedName>
</protein>
<organism evidence="1 2">
    <name type="scientific">Eleutherodactylus coqui</name>
    <name type="common">Puerto Rican coqui</name>
    <dbReference type="NCBI Taxonomy" id="57060"/>
    <lineage>
        <taxon>Eukaryota</taxon>
        <taxon>Metazoa</taxon>
        <taxon>Chordata</taxon>
        <taxon>Craniata</taxon>
        <taxon>Vertebrata</taxon>
        <taxon>Euteleostomi</taxon>
        <taxon>Amphibia</taxon>
        <taxon>Batrachia</taxon>
        <taxon>Anura</taxon>
        <taxon>Neobatrachia</taxon>
        <taxon>Hyloidea</taxon>
        <taxon>Eleutherodactylidae</taxon>
        <taxon>Eleutherodactylinae</taxon>
        <taxon>Eleutherodactylus</taxon>
        <taxon>Eleutherodactylus</taxon>
    </lineage>
</organism>
<proteinExistence type="predicted"/>
<sequence length="68" mass="8152">AFTENLLKELETFTLETKKQKELIQTAKAKWTKAEESRNLFLQEQEAFQKDLEQFQLSLECTEKWLDL</sequence>
<feature type="non-terminal residue" evidence="1">
    <location>
        <position position="1"/>
    </location>
</feature>
<dbReference type="GO" id="GO:0007051">
    <property type="term" value="P:spindle organization"/>
    <property type="evidence" value="ECO:0007669"/>
    <property type="project" value="InterPro"/>
</dbReference>
<evidence type="ECO:0000313" key="1">
    <source>
        <dbReference type="EMBL" id="KAG9462047.1"/>
    </source>
</evidence>
<comment type="caution">
    <text evidence="1">The sequence shown here is derived from an EMBL/GenBank/DDBJ whole genome shotgun (WGS) entry which is preliminary data.</text>
</comment>
<evidence type="ECO:0000313" key="2">
    <source>
        <dbReference type="Proteomes" id="UP000770717"/>
    </source>
</evidence>
<dbReference type="InterPro" id="IPR033373">
    <property type="entry name" value="SKAP"/>
</dbReference>
<dbReference type="GO" id="GO:0051988">
    <property type="term" value="P:regulation of attachment of spindle microtubules to kinetochore"/>
    <property type="evidence" value="ECO:0007669"/>
    <property type="project" value="InterPro"/>
</dbReference>
<dbReference type="GO" id="GO:0034451">
    <property type="term" value="C:centriolar satellite"/>
    <property type="evidence" value="ECO:0007669"/>
    <property type="project" value="TreeGrafter"/>
</dbReference>
<dbReference type="GO" id="GO:0035371">
    <property type="term" value="C:microtubule plus-end"/>
    <property type="evidence" value="ECO:0007669"/>
    <property type="project" value="TreeGrafter"/>
</dbReference>
<dbReference type="GO" id="GO:0000776">
    <property type="term" value="C:kinetochore"/>
    <property type="evidence" value="ECO:0007669"/>
    <property type="project" value="InterPro"/>
</dbReference>
<dbReference type="GO" id="GO:0072686">
    <property type="term" value="C:mitotic spindle"/>
    <property type="evidence" value="ECO:0007669"/>
    <property type="project" value="TreeGrafter"/>
</dbReference>
<name>A0A8J6B117_ELECQ</name>
<dbReference type="OrthoDB" id="9908363at2759"/>
<dbReference type="GO" id="GO:0000070">
    <property type="term" value="P:mitotic sister chromatid segregation"/>
    <property type="evidence" value="ECO:0007669"/>
    <property type="project" value="TreeGrafter"/>
</dbReference>
<dbReference type="EMBL" id="WNTK01014012">
    <property type="protein sequence ID" value="KAG9462047.1"/>
    <property type="molecule type" value="Genomic_DNA"/>
</dbReference>
<dbReference type="Proteomes" id="UP000770717">
    <property type="component" value="Unassembled WGS sequence"/>
</dbReference>
<dbReference type="PANTHER" id="PTHR31940:SF2">
    <property type="entry name" value="SMALL KINETOCHORE-ASSOCIATED PROTEIN"/>
    <property type="match status" value="1"/>
</dbReference>
<reference evidence="1" key="1">
    <citation type="thesis" date="2020" institute="ProQuest LLC" country="789 East Eisenhower Parkway, Ann Arbor, MI, USA">
        <title>Comparative Genomics and Chromosome Evolution.</title>
        <authorList>
            <person name="Mudd A.B."/>
        </authorList>
    </citation>
    <scope>NUCLEOTIDE SEQUENCE</scope>
    <source>
        <strain evidence="1">HN-11 Male</strain>
        <tissue evidence="1">Kidney and liver</tissue>
    </source>
</reference>
<keyword evidence="2" id="KW-1185">Reference proteome</keyword>
<accession>A0A8J6B117</accession>
<dbReference type="PANTHER" id="PTHR31940">
    <property type="entry name" value="SMALL KINETOCHORE-ASSOCIATED PROTEIN"/>
    <property type="match status" value="1"/>
</dbReference>
<gene>
    <name evidence="1" type="ORF">GDO78_015005</name>
</gene>
<dbReference type="AlphaFoldDB" id="A0A8J6B117"/>